<dbReference type="GO" id="GO:0016605">
    <property type="term" value="C:PML body"/>
    <property type="evidence" value="ECO:0007669"/>
    <property type="project" value="TreeGrafter"/>
</dbReference>
<dbReference type="GO" id="GO:0045944">
    <property type="term" value="P:positive regulation of transcription by RNA polymerase II"/>
    <property type="evidence" value="ECO:0007669"/>
    <property type="project" value="TreeGrafter"/>
</dbReference>
<evidence type="ECO:0000259" key="8">
    <source>
        <dbReference type="PROSITE" id="PS50011"/>
    </source>
</evidence>
<feature type="binding site" evidence="6">
    <location>
        <position position="41"/>
    </location>
    <ligand>
        <name>ATP</name>
        <dbReference type="ChEBI" id="CHEBI:30616"/>
    </ligand>
</feature>
<evidence type="ECO:0000256" key="6">
    <source>
        <dbReference type="PROSITE-ProRule" id="PRU10141"/>
    </source>
</evidence>
<dbReference type="InterPro" id="IPR008271">
    <property type="entry name" value="Ser/Thr_kinase_AS"/>
</dbReference>
<dbReference type="GO" id="GO:0046332">
    <property type="term" value="F:SMAD binding"/>
    <property type="evidence" value="ECO:0007669"/>
    <property type="project" value="TreeGrafter"/>
</dbReference>
<dbReference type="InterPro" id="IPR011009">
    <property type="entry name" value="Kinase-like_dom_sf"/>
</dbReference>
<dbReference type="GeneTree" id="ENSGT00940000164472"/>
<reference evidence="9" key="2">
    <citation type="submission" date="2025-09" db="UniProtKB">
        <authorList>
            <consortium name="Ensembl"/>
        </authorList>
    </citation>
    <scope>IDENTIFICATION</scope>
</reference>
<keyword evidence="5 6" id="KW-0067">ATP-binding</keyword>
<dbReference type="Gene3D" id="3.30.200.20">
    <property type="entry name" value="Phosphorylase Kinase, domain 1"/>
    <property type="match status" value="1"/>
</dbReference>
<evidence type="ECO:0000256" key="4">
    <source>
        <dbReference type="ARBA" id="ARBA00022777"/>
    </source>
</evidence>
<keyword evidence="3 6" id="KW-0547">Nucleotide-binding</keyword>
<dbReference type="InterPro" id="IPR050494">
    <property type="entry name" value="Ser_Thr_dual-spec_kinase"/>
</dbReference>
<dbReference type="InterPro" id="IPR017441">
    <property type="entry name" value="Protein_kinase_ATP_BS"/>
</dbReference>
<dbReference type="GO" id="GO:0005524">
    <property type="term" value="F:ATP binding"/>
    <property type="evidence" value="ECO:0007669"/>
    <property type="project" value="UniProtKB-UniRule"/>
</dbReference>
<evidence type="ECO:0000313" key="9">
    <source>
        <dbReference type="Ensembl" id="ENSOMEP00000032099.1"/>
    </source>
</evidence>
<organism evidence="9 10">
    <name type="scientific">Oryzias melastigma</name>
    <name type="common">Marine medaka</name>
    <dbReference type="NCBI Taxonomy" id="30732"/>
    <lineage>
        <taxon>Eukaryota</taxon>
        <taxon>Metazoa</taxon>
        <taxon>Chordata</taxon>
        <taxon>Craniata</taxon>
        <taxon>Vertebrata</taxon>
        <taxon>Euteleostomi</taxon>
        <taxon>Actinopterygii</taxon>
        <taxon>Neopterygii</taxon>
        <taxon>Teleostei</taxon>
        <taxon>Neoteleostei</taxon>
        <taxon>Acanthomorphata</taxon>
        <taxon>Ovalentaria</taxon>
        <taxon>Atherinomorphae</taxon>
        <taxon>Beloniformes</taxon>
        <taxon>Adrianichthyidae</taxon>
        <taxon>Oryziinae</taxon>
        <taxon>Oryzias</taxon>
    </lineage>
</organism>
<keyword evidence="4" id="KW-0418">Kinase</keyword>
<feature type="domain" description="Protein kinase" evidence="8">
    <location>
        <begin position="12"/>
        <end position="328"/>
    </location>
</feature>
<dbReference type="AlphaFoldDB" id="A0A3B3DRN8"/>
<evidence type="ECO:0000256" key="7">
    <source>
        <dbReference type="SAM" id="MobiDB-lite"/>
    </source>
</evidence>
<dbReference type="Proteomes" id="UP000261560">
    <property type="component" value="Unplaced"/>
</dbReference>
<sequence length="576" mass="66615">MATTVANQDALYLVEKFLGEGTFGKVAKCRNLKTNQEVAVKITKPSLRDSGFDELDALAEITKLDADKYGLVKFIDRFDYRRHICIVYELLDQSLFDFMKARKRRPLLIHEIRTIARQLLISLKGLKEINIAHRDIKPDNIMLVNQASEPFRVKLIDFGLAINPSDMETGTLMQHLQYRAPEVILGLPLDERVDMWTVGSVLAWLYTGFHIHPVDSEYTVIRSLTMRQGMPDQKLLDQGWFTDRFFTLTEDESTRVWKLDTTEEQMKKTGQEVIFKRSYLSYDDLEHFYRDKTKMREVELFIKLLRQMLEIDPNKRITPEEALKHPFFTLEQPSADSEKSNSQESTSKEVHPQPEKTTVPQEPAAAPQKKYRIEIKEDVIQQEAAKSNSPAGSRKRKRCDEQSQDPELSPQTERAVKKSRNEIKEDVLQPQEAAKSNSPAGSRKRKRCDEQNQDHDYCFQKEAAVKKSRIESKEDVLQQREASKSNSPAGSQKRKRCDEQSQDPELSSQTESRAKKRKTENFFFQLPEIPFKKPDVVVQKKKKTVTDDSEGCSYVTTPPPLTYCKIPPKHLQRFGH</sequence>
<keyword evidence="2" id="KW-0808">Transferase</keyword>
<keyword evidence="10" id="KW-1185">Reference proteome</keyword>
<dbReference type="GO" id="GO:0004674">
    <property type="term" value="F:protein serine/threonine kinase activity"/>
    <property type="evidence" value="ECO:0007669"/>
    <property type="project" value="UniProtKB-KW"/>
</dbReference>
<dbReference type="PaxDb" id="30732-ENSOMEP00000032099"/>
<dbReference type="GO" id="GO:0005737">
    <property type="term" value="C:cytoplasm"/>
    <property type="evidence" value="ECO:0007669"/>
    <property type="project" value="TreeGrafter"/>
</dbReference>
<dbReference type="Gene3D" id="1.10.510.10">
    <property type="entry name" value="Transferase(Phosphotransferase) domain 1"/>
    <property type="match status" value="1"/>
</dbReference>
<dbReference type="GO" id="GO:0004713">
    <property type="term" value="F:protein tyrosine kinase activity"/>
    <property type="evidence" value="ECO:0007669"/>
    <property type="project" value="TreeGrafter"/>
</dbReference>
<evidence type="ECO:0000256" key="1">
    <source>
        <dbReference type="ARBA" id="ARBA00022527"/>
    </source>
</evidence>
<dbReference type="PROSITE" id="PS00108">
    <property type="entry name" value="PROTEIN_KINASE_ST"/>
    <property type="match status" value="1"/>
</dbReference>
<proteinExistence type="predicted"/>
<accession>A0A3B3DRN8</accession>
<dbReference type="PROSITE" id="PS00107">
    <property type="entry name" value="PROTEIN_KINASE_ATP"/>
    <property type="match status" value="1"/>
</dbReference>
<dbReference type="Ensembl" id="ENSOMET00000023944.1">
    <property type="protein sequence ID" value="ENSOMEP00000032099.1"/>
    <property type="gene ID" value="ENSOMEG00000017313.1"/>
</dbReference>
<dbReference type="GO" id="GO:0003713">
    <property type="term" value="F:transcription coactivator activity"/>
    <property type="evidence" value="ECO:0007669"/>
    <property type="project" value="TreeGrafter"/>
</dbReference>
<feature type="compositionally biased region" description="Basic and acidic residues" evidence="7">
    <location>
        <begin position="336"/>
        <end position="354"/>
    </location>
</feature>
<dbReference type="InterPro" id="IPR000719">
    <property type="entry name" value="Prot_kinase_dom"/>
</dbReference>
<feature type="region of interest" description="Disordered" evidence="7">
    <location>
        <begin position="381"/>
        <end position="519"/>
    </location>
</feature>
<reference evidence="9" key="1">
    <citation type="submission" date="2025-08" db="UniProtKB">
        <authorList>
            <consortium name="Ensembl"/>
        </authorList>
    </citation>
    <scope>IDENTIFICATION</scope>
</reference>
<protein>
    <recommendedName>
        <fullName evidence="8">Protein kinase domain-containing protein</fullName>
    </recommendedName>
</protein>
<dbReference type="GO" id="GO:0007224">
    <property type="term" value="P:smoothened signaling pathway"/>
    <property type="evidence" value="ECO:0007669"/>
    <property type="project" value="TreeGrafter"/>
</dbReference>
<name>A0A3B3DRN8_ORYME</name>
<dbReference type="Pfam" id="PF00069">
    <property type="entry name" value="Pkinase"/>
    <property type="match status" value="1"/>
</dbReference>
<dbReference type="PANTHER" id="PTHR24058:SF53">
    <property type="entry name" value="HOMEODOMAIN-INTERACTING PROTEIN KINASE 2"/>
    <property type="match status" value="1"/>
</dbReference>
<feature type="compositionally biased region" description="Basic and acidic residues" evidence="7">
    <location>
        <begin position="414"/>
        <end position="427"/>
    </location>
</feature>
<keyword evidence="1" id="KW-0723">Serine/threonine-protein kinase</keyword>
<evidence type="ECO:0000256" key="3">
    <source>
        <dbReference type="ARBA" id="ARBA00022741"/>
    </source>
</evidence>
<feature type="compositionally biased region" description="Basic and acidic residues" evidence="7">
    <location>
        <begin position="447"/>
        <end position="483"/>
    </location>
</feature>
<dbReference type="GO" id="GO:0042771">
    <property type="term" value="P:intrinsic apoptotic signaling pathway in response to DNA damage by p53 class mediator"/>
    <property type="evidence" value="ECO:0007669"/>
    <property type="project" value="TreeGrafter"/>
</dbReference>
<dbReference type="SUPFAM" id="SSF56112">
    <property type="entry name" value="Protein kinase-like (PK-like)"/>
    <property type="match status" value="1"/>
</dbReference>
<evidence type="ECO:0000256" key="5">
    <source>
        <dbReference type="ARBA" id="ARBA00022840"/>
    </source>
</evidence>
<dbReference type="STRING" id="30732.ENSOMEP00000032099"/>
<evidence type="ECO:0000313" key="10">
    <source>
        <dbReference type="Proteomes" id="UP000261560"/>
    </source>
</evidence>
<evidence type="ECO:0000256" key="2">
    <source>
        <dbReference type="ARBA" id="ARBA00022679"/>
    </source>
</evidence>
<dbReference type="PROSITE" id="PS50011">
    <property type="entry name" value="PROTEIN_KINASE_DOM"/>
    <property type="match status" value="1"/>
</dbReference>
<dbReference type="GO" id="GO:0003714">
    <property type="term" value="F:transcription corepressor activity"/>
    <property type="evidence" value="ECO:0007669"/>
    <property type="project" value="TreeGrafter"/>
</dbReference>
<dbReference type="PANTHER" id="PTHR24058">
    <property type="entry name" value="DUAL SPECIFICITY PROTEIN KINASE"/>
    <property type="match status" value="1"/>
</dbReference>
<dbReference type="SMART" id="SM00220">
    <property type="entry name" value="S_TKc"/>
    <property type="match status" value="1"/>
</dbReference>
<feature type="region of interest" description="Disordered" evidence="7">
    <location>
        <begin position="327"/>
        <end position="368"/>
    </location>
</feature>